<name>A0A069RAT7_PEPLI</name>
<dbReference type="EMBL" id="JJMM01000026">
    <property type="protein sequence ID" value="KDR94159.1"/>
    <property type="molecule type" value="Genomic_DNA"/>
</dbReference>
<dbReference type="AlphaFoldDB" id="A0A069RAT7"/>
<comment type="caution">
    <text evidence="1">The sequence shown here is derived from an EMBL/GenBank/DDBJ whole genome shotgun (WGS) entry which is preliminary data.</text>
</comment>
<sequence>MPNRERRKFTDDFKNQMVQLYLNGKPRKDIIAEYDLTGSCSTNKLLRPKTENSMWRFFCTNRG</sequence>
<accession>A0A069RAT7</accession>
<evidence type="ECO:0000313" key="1">
    <source>
        <dbReference type="EMBL" id="KDR94159.1"/>
    </source>
</evidence>
<dbReference type="STRING" id="1121324.CLIT_23c04320"/>
<keyword evidence="2" id="KW-1185">Reference proteome</keyword>
<proteinExistence type="predicted"/>
<evidence type="ECO:0000313" key="2">
    <source>
        <dbReference type="Proteomes" id="UP000027946"/>
    </source>
</evidence>
<protein>
    <recommendedName>
        <fullName evidence="3">Transposase</fullName>
    </recommendedName>
</protein>
<reference evidence="1 2" key="1">
    <citation type="submission" date="2014-03" db="EMBL/GenBank/DDBJ databases">
        <title>Genome sequence of Clostridium litorale W6, DSM 5388.</title>
        <authorList>
            <person name="Poehlein A."/>
            <person name="Jagirdar A."/>
            <person name="Khonsari B."/>
            <person name="Chibani C.M."/>
            <person name="Gutierrez Gutierrez D.A."/>
            <person name="Davydova E."/>
            <person name="Alghaithi H.S."/>
            <person name="Nair K.P."/>
            <person name="Dhamotharan K."/>
            <person name="Chandran L."/>
            <person name="G W."/>
            <person name="Daniel R."/>
        </authorList>
    </citation>
    <scope>NUCLEOTIDE SEQUENCE [LARGE SCALE GENOMIC DNA]</scope>
    <source>
        <strain evidence="1 2">W6</strain>
    </source>
</reference>
<evidence type="ECO:0008006" key="3">
    <source>
        <dbReference type="Google" id="ProtNLM"/>
    </source>
</evidence>
<dbReference type="eggNOG" id="COG2963">
    <property type="taxonomic scope" value="Bacteria"/>
</dbReference>
<gene>
    <name evidence="1" type="ORF">CLIT_23c04320</name>
</gene>
<dbReference type="Proteomes" id="UP000027946">
    <property type="component" value="Unassembled WGS sequence"/>
</dbReference>
<organism evidence="1 2">
    <name type="scientific">Peptoclostridium litorale DSM 5388</name>
    <dbReference type="NCBI Taxonomy" id="1121324"/>
    <lineage>
        <taxon>Bacteria</taxon>
        <taxon>Bacillati</taxon>
        <taxon>Bacillota</taxon>
        <taxon>Clostridia</taxon>
        <taxon>Peptostreptococcales</taxon>
        <taxon>Peptoclostridiaceae</taxon>
        <taxon>Peptoclostridium</taxon>
    </lineage>
</organism>